<gene>
    <name evidence="1" type="ORF">HPS36_02040</name>
</gene>
<evidence type="ECO:0000313" key="2">
    <source>
        <dbReference type="Proteomes" id="UP000505020"/>
    </source>
</evidence>
<name>A0A7D4CXL4_9EURY</name>
<keyword evidence="2" id="KW-1185">Reference proteome</keyword>
<accession>A0A7D4CXL4</accession>
<reference evidence="1 2" key="1">
    <citation type="submission" date="2020-05" db="EMBL/GenBank/DDBJ databases">
        <title>Halorubrum RHB-C sp.nov., an extremely halophilic archaeon isolated from solar salt farm.</title>
        <authorList>
            <person name="Ho H."/>
            <person name="Danganan R.E."/>
            <person name="Dedeles G.R."/>
            <person name="Kim S.-G."/>
        </authorList>
    </citation>
    <scope>NUCLEOTIDE SEQUENCE [LARGE SCALE GENOMIC DNA]</scope>
    <source>
        <strain evidence="1 2">RHB-C</strain>
    </source>
</reference>
<dbReference type="KEGG" id="hsai:HPS36_02040"/>
<dbReference type="AlphaFoldDB" id="A0A7D4CXL4"/>
<sequence>MSEQADEGDRRPKQIIYDHEMAALSAVREYRRFKLSPMPVPDDVVRELAERALGYREVLHKYREEDSLDPSWEERDIHWIEQKQNEVVTVEEPSPRRNGNSRAVQKPAILAVDPEQLVRVIRRLEDIADELGFTATTSKSTHRTEIDEDLMKEVEQWRQENLEA</sequence>
<dbReference type="GeneID" id="55593744"/>
<evidence type="ECO:0000313" key="1">
    <source>
        <dbReference type="EMBL" id="QKG91683.1"/>
    </source>
</evidence>
<dbReference type="RefSeq" id="WP_173228321.1">
    <property type="nucleotide sequence ID" value="NZ_CP053941.1"/>
</dbReference>
<dbReference type="EMBL" id="CP053941">
    <property type="protein sequence ID" value="QKG91683.1"/>
    <property type="molecule type" value="Genomic_DNA"/>
</dbReference>
<organism evidence="1 2">
    <name type="scientific">Halorubrum salinarum</name>
    <dbReference type="NCBI Taxonomy" id="2739057"/>
    <lineage>
        <taxon>Archaea</taxon>
        <taxon>Methanobacteriati</taxon>
        <taxon>Methanobacteriota</taxon>
        <taxon>Stenosarchaea group</taxon>
        <taxon>Halobacteria</taxon>
        <taxon>Halobacteriales</taxon>
        <taxon>Haloferacaceae</taxon>
        <taxon>Halorubrum</taxon>
    </lineage>
</organism>
<proteinExistence type="predicted"/>
<dbReference type="Proteomes" id="UP000505020">
    <property type="component" value="Chromosome"/>
</dbReference>
<protein>
    <submittedName>
        <fullName evidence="1">Uncharacterized protein</fullName>
    </submittedName>
</protein>